<dbReference type="SUPFAM" id="SSF52777">
    <property type="entry name" value="CoA-dependent acyltransferases"/>
    <property type="match status" value="2"/>
</dbReference>
<feature type="domain" description="Condensation" evidence="1">
    <location>
        <begin position="2"/>
        <end position="156"/>
    </location>
</feature>
<dbReference type="InterPro" id="IPR001242">
    <property type="entry name" value="Condensation_dom"/>
</dbReference>
<comment type="caution">
    <text evidence="2">The sequence shown here is derived from an EMBL/GenBank/DDBJ whole genome shotgun (WGS) entry which is preliminary data.</text>
</comment>
<dbReference type="InterPro" id="IPR023213">
    <property type="entry name" value="CAT-like_dom_sf"/>
</dbReference>
<dbReference type="RefSeq" id="WP_137304529.1">
    <property type="nucleotide sequence ID" value="NZ_SZPR01000050.1"/>
</dbReference>
<dbReference type="GO" id="GO:0008610">
    <property type="term" value="P:lipid biosynthetic process"/>
    <property type="evidence" value="ECO:0007669"/>
    <property type="project" value="UniProtKB-ARBA"/>
</dbReference>
<reference evidence="2 3" key="1">
    <citation type="submission" date="2019-04" db="EMBL/GenBank/DDBJ databases">
        <title>Streptomyces lasaliensis sp.nov., an Actinomycete isolated from soil which produces the polyether antibiotic lasalocid.</title>
        <authorList>
            <person name="Erwin G."/>
            <person name="Haber C."/>
        </authorList>
    </citation>
    <scope>NUCLEOTIDE SEQUENCE [LARGE SCALE GENOMIC DNA]</scope>
    <source>
        <strain evidence="2 3">DSM 40089</strain>
    </source>
</reference>
<feature type="non-terminal residue" evidence="2">
    <location>
        <position position="158"/>
    </location>
</feature>
<dbReference type="Proteomes" id="UP000308632">
    <property type="component" value="Unassembled WGS sequence"/>
</dbReference>
<dbReference type="AlphaFoldDB" id="A0A4U5W2R2"/>
<organism evidence="2 3">
    <name type="scientific">Streptomyces galbus</name>
    <dbReference type="NCBI Taxonomy" id="33898"/>
    <lineage>
        <taxon>Bacteria</taxon>
        <taxon>Bacillati</taxon>
        <taxon>Actinomycetota</taxon>
        <taxon>Actinomycetes</taxon>
        <taxon>Kitasatosporales</taxon>
        <taxon>Streptomycetaceae</taxon>
        <taxon>Streptomyces</taxon>
    </lineage>
</organism>
<dbReference type="EMBL" id="SZPR01000050">
    <property type="protein sequence ID" value="TKS95597.1"/>
    <property type="molecule type" value="Genomic_DNA"/>
</dbReference>
<accession>A0A4U5W2R2</accession>
<gene>
    <name evidence="2" type="ORF">E4U92_35215</name>
</gene>
<protein>
    <recommendedName>
        <fullName evidence="1">Condensation domain-containing protein</fullName>
    </recommendedName>
</protein>
<proteinExistence type="predicted"/>
<evidence type="ECO:0000313" key="2">
    <source>
        <dbReference type="EMBL" id="TKS95597.1"/>
    </source>
</evidence>
<dbReference type="Gene3D" id="3.30.559.30">
    <property type="entry name" value="Nonribosomal peptide synthetase, condensation domain"/>
    <property type="match status" value="1"/>
</dbReference>
<evidence type="ECO:0000259" key="1">
    <source>
        <dbReference type="Pfam" id="PF00668"/>
    </source>
</evidence>
<name>A0A4U5W2R2_STRGB</name>
<dbReference type="PANTHER" id="PTHR45398:SF1">
    <property type="entry name" value="ENZYME, PUTATIVE (JCVI)-RELATED"/>
    <property type="match status" value="1"/>
</dbReference>
<feature type="non-terminal residue" evidence="2">
    <location>
        <position position="1"/>
    </location>
</feature>
<dbReference type="GO" id="GO:0003824">
    <property type="term" value="F:catalytic activity"/>
    <property type="evidence" value="ECO:0007669"/>
    <property type="project" value="InterPro"/>
</dbReference>
<evidence type="ECO:0000313" key="3">
    <source>
        <dbReference type="Proteomes" id="UP000308632"/>
    </source>
</evidence>
<dbReference type="PANTHER" id="PTHR45398">
    <property type="match status" value="1"/>
</dbReference>
<dbReference type="Pfam" id="PF00668">
    <property type="entry name" value="Condensation"/>
    <property type="match status" value="1"/>
</dbReference>
<dbReference type="Gene3D" id="3.30.559.10">
    <property type="entry name" value="Chloramphenicol acetyltransferase-like domain"/>
    <property type="match status" value="1"/>
</dbReference>
<sequence length="158" mass="16952">LVVHHIAGDGWSLGPLAADLTRAYTARVEGRVPQWRGLPVQYADYTLWQNELLGDQDDPDSLFATQIGYWKQALAGLPDQSVLPADRPRPAVMTYRGDYVTVEVGADLHRRLSDVARASGASLFMVLQAGLAGLLTRLGAGEDVAVGSPVAGRTDQAL</sequence>